<organism evidence="3 4">
    <name type="scientific">Helianthus annuus</name>
    <name type="common">Common sunflower</name>
    <dbReference type="NCBI Taxonomy" id="4232"/>
    <lineage>
        <taxon>Eukaryota</taxon>
        <taxon>Viridiplantae</taxon>
        <taxon>Streptophyta</taxon>
        <taxon>Embryophyta</taxon>
        <taxon>Tracheophyta</taxon>
        <taxon>Spermatophyta</taxon>
        <taxon>Magnoliopsida</taxon>
        <taxon>eudicotyledons</taxon>
        <taxon>Gunneridae</taxon>
        <taxon>Pentapetalae</taxon>
        <taxon>asterids</taxon>
        <taxon>campanulids</taxon>
        <taxon>Asterales</taxon>
        <taxon>Asteraceae</taxon>
        <taxon>Asteroideae</taxon>
        <taxon>Heliantheae alliance</taxon>
        <taxon>Heliantheae</taxon>
        <taxon>Helianthus</taxon>
    </lineage>
</organism>
<dbReference type="PANTHER" id="PTHR46410:SF26">
    <property type="entry name" value="BULB-TYPE LECTIN DOMAIN-CONTAINING PROTEIN-RELATED"/>
    <property type="match status" value="1"/>
</dbReference>
<name>A0A9K3NYN6_HELAN</name>
<proteinExistence type="predicted"/>
<dbReference type="Proteomes" id="UP000215914">
    <property type="component" value="Unassembled WGS sequence"/>
</dbReference>
<gene>
    <name evidence="3" type="ORF">HanXRQr2_Chr02g0052201</name>
</gene>
<dbReference type="CDD" id="cd16100">
    <property type="entry name" value="ARID"/>
    <property type="match status" value="1"/>
</dbReference>
<dbReference type="InterPro" id="IPR001606">
    <property type="entry name" value="ARID_dom"/>
</dbReference>
<feature type="region of interest" description="Disordered" evidence="1">
    <location>
        <begin position="309"/>
        <end position="338"/>
    </location>
</feature>
<evidence type="ECO:0000259" key="2">
    <source>
        <dbReference type="PROSITE" id="PS51011"/>
    </source>
</evidence>
<dbReference type="GO" id="GO:0003677">
    <property type="term" value="F:DNA binding"/>
    <property type="evidence" value="ECO:0007669"/>
    <property type="project" value="InterPro"/>
</dbReference>
<dbReference type="SUPFAM" id="SSF46774">
    <property type="entry name" value="ARID-like"/>
    <property type="match status" value="1"/>
</dbReference>
<comment type="caution">
    <text evidence="3">The sequence shown here is derived from an EMBL/GenBank/DDBJ whole genome shotgun (WGS) entry which is preliminary data.</text>
</comment>
<dbReference type="Gramene" id="mRNA:HanXRQr2_Chr02g0052201">
    <property type="protein sequence ID" value="CDS:HanXRQr2_Chr02g0052201.1"/>
    <property type="gene ID" value="HanXRQr2_Chr02g0052201"/>
</dbReference>
<dbReference type="AlphaFoldDB" id="A0A9K3NYN6"/>
<dbReference type="EMBL" id="MNCJ02000317">
    <property type="protein sequence ID" value="KAF5817369.1"/>
    <property type="molecule type" value="Genomic_DNA"/>
</dbReference>
<dbReference type="Gene3D" id="1.10.150.60">
    <property type="entry name" value="ARID DNA-binding domain"/>
    <property type="match status" value="1"/>
</dbReference>
<dbReference type="SMART" id="SM00501">
    <property type="entry name" value="BRIGHT"/>
    <property type="match status" value="1"/>
</dbReference>
<feature type="domain" description="ARID" evidence="2">
    <location>
        <begin position="207"/>
        <end position="301"/>
    </location>
</feature>
<evidence type="ECO:0000313" key="4">
    <source>
        <dbReference type="Proteomes" id="UP000215914"/>
    </source>
</evidence>
<sequence>MSSKKFIYGIGEVKVPVGRKDKKIICVNYVPKMKHNVLSLEQLLFQGIEVVTPGDTCTLKKMFGDRAKGFDIFENRSEVDLEQEYFYKFYENLDVENGYLNEKEKLQEYAEDFYEKEFEVEMQECKERFGEGISGRKKDEVEYSKRAKLGLMIYMDGKEENPQESRKAIRKRVVMIAQDVIEKDIIVESCLDVLDLIILHEELVGHELFYEGGMEDVINWFIPCFLGMCKEGEMPLTLLNGKPIELITLYRVVKEYGGFKKVGQDDAWDKIALQCGFDCDDDFEVKVAYVRYIELVEWYYEVMKSKCEKSESNKFEAGSSGSKDDKESNVIESEDEPDLVIIVEVTDKKDE</sequence>
<dbReference type="PROSITE" id="PS51011">
    <property type="entry name" value="ARID"/>
    <property type="match status" value="1"/>
</dbReference>
<evidence type="ECO:0000313" key="3">
    <source>
        <dbReference type="EMBL" id="KAF5817369.1"/>
    </source>
</evidence>
<dbReference type="PANTHER" id="PTHR46410">
    <property type="entry name" value="AT-RICH INTERACTIVE DOMAIN-CONTAINING PROTEIN 2"/>
    <property type="match status" value="1"/>
</dbReference>
<accession>A0A9K3NYN6</accession>
<reference evidence="3" key="1">
    <citation type="journal article" date="2017" name="Nature">
        <title>The sunflower genome provides insights into oil metabolism, flowering and Asterid evolution.</title>
        <authorList>
            <person name="Badouin H."/>
            <person name="Gouzy J."/>
            <person name="Grassa C.J."/>
            <person name="Murat F."/>
            <person name="Staton S.E."/>
            <person name="Cottret L."/>
            <person name="Lelandais-Briere C."/>
            <person name="Owens G.L."/>
            <person name="Carrere S."/>
            <person name="Mayjonade B."/>
            <person name="Legrand L."/>
            <person name="Gill N."/>
            <person name="Kane N.C."/>
            <person name="Bowers J.E."/>
            <person name="Hubner S."/>
            <person name="Bellec A."/>
            <person name="Berard A."/>
            <person name="Berges H."/>
            <person name="Blanchet N."/>
            <person name="Boniface M.C."/>
            <person name="Brunel D."/>
            <person name="Catrice O."/>
            <person name="Chaidir N."/>
            <person name="Claudel C."/>
            <person name="Donnadieu C."/>
            <person name="Faraut T."/>
            <person name="Fievet G."/>
            <person name="Helmstetter N."/>
            <person name="King M."/>
            <person name="Knapp S.J."/>
            <person name="Lai Z."/>
            <person name="Le Paslier M.C."/>
            <person name="Lippi Y."/>
            <person name="Lorenzon L."/>
            <person name="Mandel J.R."/>
            <person name="Marage G."/>
            <person name="Marchand G."/>
            <person name="Marquand E."/>
            <person name="Bret-Mestries E."/>
            <person name="Morien E."/>
            <person name="Nambeesan S."/>
            <person name="Nguyen T."/>
            <person name="Pegot-Espagnet P."/>
            <person name="Pouilly N."/>
            <person name="Raftis F."/>
            <person name="Sallet E."/>
            <person name="Schiex T."/>
            <person name="Thomas J."/>
            <person name="Vandecasteele C."/>
            <person name="Vares D."/>
            <person name="Vear F."/>
            <person name="Vautrin S."/>
            <person name="Crespi M."/>
            <person name="Mangin B."/>
            <person name="Burke J.M."/>
            <person name="Salse J."/>
            <person name="Munos S."/>
            <person name="Vincourt P."/>
            <person name="Rieseberg L.H."/>
            <person name="Langlade N.B."/>
        </authorList>
    </citation>
    <scope>NUCLEOTIDE SEQUENCE</scope>
    <source>
        <tissue evidence="3">Leaves</tissue>
    </source>
</reference>
<protein>
    <submittedName>
        <fullName evidence="3">Transcription factor &amp; chromatin remodeling ARID family</fullName>
    </submittedName>
</protein>
<dbReference type="Pfam" id="PF01388">
    <property type="entry name" value="ARID"/>
    <property type="match status" value="1"/>
</dbReference>
<evidence type="ECO:0000256" key="1">
    <source>
        <dbReference type="SAM" id="MobiDB-lite"/>
    </source>
</evidence>
<dbReference type="InterPro" id="IPR036431">
    <property type="entry name" value="ARID_dom_sf"/>
</dbReference>
<keyword evidence="4" id="KW-1185">Reference proteome</keyword>
<reference evidence="3" key="2">
    <citation type="submission" date="2020-06" db="EMBL/GenBank/DDBJ databases">
        <title>Helianthus annuus Genome sequencing and assembly Release 2.</title>
        <authorList>
            <person name="Gouzy J."/>
            <person name="Langlade N."/>
            <person name="Munos S."/>
        </authorList>
    </citation>
    <scope>NUCLEOTIDE SEQUENCE</scope>
    <source>
        <tissue evidence="3">Leaves</tissue>
    </source>
</reference>